<accession>A0A1Q4NUI0</accession>
<evidence type="ECO:0000313" key="2">
    <source>
        <dbReference type="Proteomes" id="UP000185770"/>
    </source>
</evidence>
<reference evidence="1 2" key="1">
    <citation type="submission" date="2016-09" db="EMBL/GenBank/DDBJ databases">
        <title>Serratia marcescens MSU-97 and epiphytic antimycotic-producing bacteria.</title>
        <authorList>
            <person name="Matilla M.A."/>
        </authorList>
    </citation>
    <scope>NUCLEOTIDE SEQUENCE [LARGE SCALE GENOMIC DNA]</scope>
    <source>
        <strain evidence="1 2">MSU-97</strain>
    </source>
</reference>
<protein>
    <submittedName>
        <fullName evidence="1">Uncharacterized protein</fullName>
    </submittedName>
</protein>
<evidence type="ECO:0000313" key="1">
    <source>
        <dbReference type="EMBL" id="OKB64529.1"/>
    </source>
</evidence>
<dbReference type="Proteomes" id="UP000185770">
    <property type="component" value="Unassembled WGS sequence"/>
</dbReference>
<proteinExistence type="predicted"/>
<dbReference type="AlphaFoldDB" id="A0A1Q4NUI0"/>
<name>A0A1Q4NUI0_SERMA</name>
<sequence length="82" mass="9215">MTIQCDTVLITRIELTGEQHQLQVVDELRKSILQIMALCVAENPADVSTVGQKMQSFSFLYQTCAKLRRDVAFQSPGWDVLG</sequence>
<dbReference type="EMBL" id="MJAO01000035">
    <property type="protein sequence ID" value="OKB64529.1"/>
    <property type="molecule type" value="Genomic_DNA"/>
</dbReference>
<organism evidence="1 2">
    <name type="scientific">Serratia marcescens</name>
    <dbReference type="NCBI Taxonomy" id="615"/>
    <lineage>
        <taxon>Bacteria</taxon>
        <taxon>Pseudomonadati</taxon>
        <taxon>Pseudomonadota</taxon>
        <taxon>Gammaproteobacteria</taxon>
        <taxon>Enterobacterales</taxon>
        <taxon>Yersiniaceae</taxon>
        <taxon>Serratia</taxon>
    </lineage>
</organism>
<gene>
    <name evidence="1" type="ORF">BHU62_22255</name>
</gene>
<comment type="caution">
    <text evidence="1">The sequence shown here is derived from an EMBL/GenBank/DDBJ whole genome shotgun (WGS) entry which is preliminary data.</text>
</comment>